<organism evidence="1 2">
    <name type="scientific">Paramuricea clavata</name>
    <name type="common">Red gorgonian</name>
    <name type="synonym">Violescent sea-whip</name>
    <dbReference type="NCBI Taxonomy" id="317549"/>
    <lineage>
        <taxon>Eukaryota</taxon>
        <taxon>Metazoa</taxon>
        <taxon>Cnidaria</taxon>
        <taxon>Anthozoa</taxon>
        <taxon>Octocorallia</taxon>
        <taxon>Malacalcyonacea</taxon>
        <taxon>Plexauridae</taxon>
        <taxon>Paramuricea</taxon>
    </lineage>
</organism>
<sequence>MPRIGNGGGTPAELYILADKGYPCEYPLLTLWRERAVAGDERRKLFDLQLRRVLARLEHCIRLVKEYGAVNQLWWREQWMFPVVNELCAFFVQRHINLSSVL</sequence>
<dbReference type="AlphaFoldDB" id="A0A6S7L2B0"/>
<dbReference type="EMBL" id="CACRXK020019550">
    <property type="protein sequence ID" value="CAB4033783.1"/>
    <property type="molecule type" value="Genomic_DNA"/>
</dbReference>
<evidence type="ECO:0000313" key="1">
    <source>
        <dbReference type="EMBL" id="CAB4033783.1"/>
    </source>
</evidence>
<reference evidence="1" key="1">
    <citation type="submission" date="2020-04" db="EMBL/GenBank/DDBJ databases">
        <authorList>
            <person name="Alioto T."/>
            <person name="Alioto T."/>
            <person name="Gomez Garrido J."/>
        </authorList>
    </citation>
    <scope>NUCLEOTIDE SEQUENCE</scope>
    <source>
        <strain evidence="1">A484AB</strain>
    </source>
</reference>
<proteinExistence type="predicted"/>
<dbReference type="OrthoDB" id="5978462at2759"/>
<name>A0A6S7L2B0_PARCT</name>
<protein>
    <submittedName>
        <fullName evidence="1">Uncharacterized protein</fullName>
    </submittedName>
</protein>
<evidence type="ECO:0000313" key="2">
    <source>
        <dbReference type="Proteomes" id="UP001152795"/>
    </source>
</evidence>
<comment type="caution">
    <text evidence="1">The sequence shown here is derived from an EMBL/GenBank/DDBJ whole genome shotgun (WGS) entry which is preliminary data.</text>
</comment>
<keyword evidence="2" id="KW-1185">Reference proteome</keyword>
<dbReference type="Proteomes" id="UP001152795">
    <property type="component" value="Unassembled WGS sequence"/>
</dbReference>
<gene>
    <name evidence="1" type="ORF">PACLA_8A015148</name>
</gene>
<accession>A0A6S7L2B0</accession>